<dbReference type="EMBL" id="JACRUM010000007">
    <property type="protein sequence ID" value="MBC5864101.1"/>
    <property type="molecule type" value="Genomic_DNA"/>
</dbReference>
<dbReference type="GO" id="GO:0004519">
    <property type="term" value="F:endonuclease activity"/>
    <property type="evidence" value="ECO:0007669"/>
    <property type="project" value="UniProtKB-KW"/>
</dbReference>
<evidence type="ECO:0000313" key="2">
    <source>
        <dbReference type="EMBL" id="MBC5864101.1"/>
    </source>
</evidence>
<comment type="caution">
    <text evidence="2">The sequence shown here is derived from an EMBL/GenBank/DDBJ whole genome shotgun (WGS) entry which is preliminary data.</text>
</comment>
<sequence length="281" mass="32134">MKQLKNTIVCIILGCLTSICEAQSLKVLTYNIRLDIASDGVNAWSNRKDYFNAQLQFYNPDIFGIQEALPNQVRDIAAAHETYKNISMGRDGIEQGEASSLFFKKDRFTLLQGATFWLSETPNVISKGWDAALNRICTYTLLKDKETKKHLWVFNTHLDHMGEQARTESLALIVSKIKQLNTQNYPVILMGDFNSEPKEDRIKQLKKSMDDSRDISIQKPFGPNGTFNGFKHNEPVTKIIDYIFLSKNNPFLVTKYAILSDSKDLKYPSDHLPVYVELKLK</sequence>
<dbReference type="InterPro" id="IPR050410">
    <property type="entry name" value="CCR4/nocturin_mRNA_transcr"/>
</dbReference>
<keyword evidence="3" id="KW-1185">Reference proteome</keyword>
<name>A0ABR7JIN4_9FLAO</name>
<keyword evidence="2" id="KW-0255">Endonuclease</keyword>
<keyword evidence="2" id="KW-0540">Nuclease</keyword>
<organism evidence="2 3">
    <name type="scientific">Flavobacterium turcicum</name>
    <dbReference type="NCBI Taxonomy" id="2764718"/>
    <lineage>
        <taxon>Bacteria</taxon>
        <taxon>Pseudomonadati</taxon>
        <taxon>Bacteroidota</taxon>
        <taxon>Flavobacteriia</taxon>
        <taxon>Flavobacteriales</taxon>
        <taxon>Flavobacteriaceae</taxon>
        <taxon>Flavobacterium</taxon>
    </lineage>
</organism>
<accession>A0ABR7JIN4</accession>
<dbReference type="RefSeq" id="WP_166137958.1">
    <property type="nucleotide sequence ID" value="NZ_JAAOBY010000008.1"/>
</dbReference>
<evidence type="ECO:0000313" key="3">
    <source>
        <dbReference type="Proteomes" id="UP000621670"/>
    </source>
</evidence>
<dbReference type="Gene3D" id="3.60.10.10">
    <property type="entry name" value="Endonuclease/exonuclease/phosphatase"/>
    <property type="match status" value="1"/>
</dbReference>
<protein>
    <submittedName>
        <fullName evidence="2">Endonuclease/exonuclease/phosphatase family protein</fullName>
    </submittedName>
</protein>
<proteinExistence type="predicted"/>
<dbReference type="SUPFAM" id="SSF56219">
    <property type="entry name" value="DNase I-like"/>
    <property type="match status" value="1"/>
</dbReference>
<evidence type="ECO:0000259" key="1">
    <source>
        <dbReference type="Pfam" id="PF03372"/>
    </source>
</evidence>
<dbReference type="PANTHER" id="PTHR12121:SF36">
    <property type="entry name" value="ENDONUCLEASE_EXONUCLEASE_PHOSPHATASE DOMAIN-CONTAINING PROTEIN"/>
    <property type="match status" value="1"/>
</dbReference>
<dbReference type="InterPro" id="IPR036691">
    <property type="entry name" value="Endo/exonu/phosph_ase_sf"/>
</dbReference>
<keyword evidence="2" id="KW-0378">Hydrolase</keyword>
<feature type="domain" description="Endonuclease/exonuclease/phosphatase" evidence="1">
    <location>
        <begin position="28"/>
        <end position="271"/>
    </location>
</feature>
<reference evidence="2 3" key="1">
    <citation type="submission" date="2020-08" db="EMBL/GenBank/DDBJ databases">
        <title>Description of novel Flavobacterium F-400 isolate.</title>
        <authorList>
            <person name="Saticioglu I."/>
            <person name="Duman M."/>
            <person name="Altun S."/>
        </authorList>
    </citation>
    <scope>NUCLEOTIDE SEQUENCE [LARGE SCALE GENOMIC DNA]</scope>
    <source>
        <strain evidence="2 3">F-400</strain>
    </source>
</reference>
<dbReference type="Pfam" id="PF03372">
    <property type="entry name" value="Exo_endo_phos"/>
    <property type="match status" value="1"/>
</dbReference>
<dbReference type="InterPro" id="IPR005135">
    <property type="entry name" value="Endo/exonuclease/phosphatase"/>
</dbReference>
<dbReference type="Proteomes" id="UP000621670">
    <property type="component" value="Unassembled WGS sequence"/>
</dbReference>
<gene>
    <name evidence="2" type="ORF">H8R26_11775</name>
</gene>
<dbReference type="PANTHER" id="PTHR12121">
    <property type="entry name" value="CARBON CATABOLITE REPRESSOR PROTEIN 4"/>
    <property type="match status" value="1"/>
</dbReference>
<dbReference type="CDD" id="cd09083">
    <property type="entry name" value="EEP-1"/>
    <property type="match status" value="1"/>
</dbReference>